<dbReference type="Proteomes" id="UP000247702">
    <property type="component" value="Unassembled WGS sequence"/>
</dbReference>
<reference evidence="1 2" key="1">
    <citation type="submission" date="2017-11" db="EMBL/GenBank/DDBJ databases">
        <title>The genome of Rhizophagus clarus HR1 reveals common genetic basis of auxotrophy among arbuscular mycorrhizal fungi.</title>
        <authorList>
            <person name="Kobayashi Y."/>
        </authorList>
    </citation>
    <scope>NUCLEOTIDE SEQUENCE [LARGE SCALE GENOMIC DNA]</scope>
    <source>
        <strain evidence="1 2">HR1</strain>
    </source>
</reference>
<comment type="caution">
    <text evidence="1">The sequence shown here is derived from an EMBL/GenBank/DDBJ whole genome shotgun (WGS) entry which is preliminary data.</text>
</comment>
<dbReference type="EMBL" id="BEXD01001139">
    <property type="protein sequence ID" value="GBB92556.1"/>
    <property type="molecule type" value="Genomic_DNA"/>
</dbReference>
<accession>A0A2Z6RJK8</accession>
<evidence type="ECO:0000313" key="2">
    <source>
        <dbReference type="Proteomes" id="UP000247702"/>
    </source>
</evidence>
<proteinExistence type="predicted"/>
<organism evidence="1 2">
    <name type="scientific">Rhizophagus clarus</name>
    <dbReference type="NCBI Taxonomy" id="94130"/>
    <lineage>
        <taxon>Eukaryota</taxon>
        <taxon>Fungi</taxon>
        <taxon>Fungi incertae sedis</taxon>
        <taxon>Mucoromycota</taxon>
        <taxon>Glomeromycotina</taxon>
        <taxon>Glomeromycetes</taxon>
        <taxon>Glomerales</taxon>
        <taxon>Glomeraceae</taxon>
        <taxon>Rhizophagus</taxon>
    </lineage>
</organism>
<evidence type="ECO:0000313" key="1">
    <source>
        <dbReference type="EMBL" id="GBB92556.1"/>
    </source>
</evidence>
<dbReference type="AlphaFoldDB" id="A0A2Z6RJK8"/>
<gene>
    <name evidence="1" type="ORF">RclHR1_20220002</name>
</gene>
<name>A0A2Z6RJK8_9GLOM</name>
<protein>
    <submittedName>
        <fullName evidence="1">Uncharacterized protein</fullName>
    </submittedName>
</protein>
<keyword evidence="2" id="KW-1185">Reference proteome</keyword>
<sequence>MKFFSAAHRHVLRSVQKCILQNCADLQTKIFPDEGKQEDQIYVWGINSEQSKNNVNNKNDSVQEQSQNSRFKNESFSDIGITKEEVKSPCRLVVPNFQSGQERVPKTMFYMLGNEKQNESQEGCDISMNSLMIVEMIANKKDPVWFNHIIIIGECYAGLLFLDCYGRVFEWNNSMCGILWPLGDYLNEAPKVSLTHRIM</sequence>